<dbReference type="RefSeq" id="WP_057644372.1">
    <property type="nucleotide sequence ID" value="NZ_LLXU01000052.1"/>
</dbReference>
<dbReference type="NCBIfam" id="TIGR04123">
    <property type="entry name" value="P_estr_lig_assc"/>
    <property type="match status" value="1"/>
</dbReference>
<proteinExistence type="predicted"/>
<dbReference type="PIRSF" id="PIRSF000887">
    <property type="entry name" value="Pesterase_MJ0037"/>
    <property type="match status" value="1"/>
</dbReference>
<dbReference type="Proteomes" id="UP000051802">
    <property type="component" value="Unassembled WGS sequence"/>
</dbReference>
<comment type="caution">
    <text evidence="2">The sequence shown here is derived from an EMBL/GenBank/DDBJ whole genome shotgun (WGS) entry which is preliminary data.</text>
</comment>
<protein>
    <submittedName>
        <fullName evidence="2">Phosphoesterase</fullName>
    </submittedName>
</protein>
<dbReference type="Gene3D" id="3.60.21.10">
    <property type="match status" value="1"/>
</dbReference>
<accession>A0A0R0AYA2</accession>
<keyword evidence="3" id="KW-1185">Reference proteome</keyword>
<dbReference type="EMBL" id="LLXU01000052">
    <property type="protein sequence ID" value="KRG46766.1"/>
    <property type="molecule type" value="Genomic_DNA"/>
</dbReference>
<sequence length="215" mass="23566">MAHEWATRLGDEDMLLLGARAMYWPARAALLVADLHLGKGDVFRRAGIGLPAGGTLHDLTRIDALLDQYPARTLWVLGDLLHGPLREASWLAQWQQWRLRHGALDIAVIRGNHDRAMHAGRLLVRDAGERAEEGGFVLRHDPVAEPGRHVLCGHVHPLCELPGVGRRFPAFWLRSGLTVLPAFSHFSAGVVAPLRSGEQLAACVDDAIVALPVPR</sequence>
<dbReference type="InterPro" id="IPR029052">
    <property type="entry name" value="Metallo-depent_PP-like"/>
</dbReference>
<dbReference type="Pfam" id="PF00149">
    <property type="entry name" value="Metallophos"/>
    <property type="match status" value="1"/>
</dbReference>
<evidence type="ECO:0000259" key="1">
    <source>
        <dbReference type="Pfam" id="PF00149"/>
    </source>
</evidence>
<dbReference type="OrthoDB" id="9795838at2"/>
<dbReference type="AlphaFoldDB" id="A0A0R0AYA2"/>
<feature type="domain" description="Calcineurin-like phosphoesterase" evidence="1">
    <location>
        <begin position="30"/>
        <end position="126"/>
    </location>
</feature>
<dbReference type="GO" id="GO:0016787">
    <property type="term" value="F:hydrolase activity"/>
    <property type="evidence" value="ECO:0007669"/>
    <property type="project" value="InterPro"/>
</dbReference>
<organism evidence="2 3">
    <name type="scientific">Stenotrophomonas panacihumi</name>
    <dbReference type="NCBI Taxonomy" id="676599"/>
    <lineage>
        <taxon>Bacteria</taxon>
        <taxon>Pseudomonadati</taxon>
        <taxon>Pseudomonadota</taxon>
        <taxon>Gammaproteobacteria</taxon>
        <taxon>Lysobacterales</taxon>
        <taxon>Lysobacteraceae</taxon>
        <taxon>Stenotrophomonas</taxon>
    </lineage>
</organism>
<evidence type="ECO:0000313" key="2">
    <source>
        <dbReference type="EMBL" id="KRG46766.1"/>
    </source>
</evidence>
<name>A0A0R0AYA2_9GAMM</name>
<dbReference type="PANTHER" id="PTHR39323:SF1">
    <property type="entry name" value="BLR1149 PROTEIN"/>
    <property type="match status" value="1"/>
</dbReference>
<dbReference type="InterPro" id="IPR004843">
    <property type="entry name" value="Calcineurin-like_PHP"/>
</dbReference>
<evidence type="ECO:0000313" key="3">
    <source>
        <dbReference type="Proteomes" id="UP000051802"/>
    </source>
</evidence>
<dbReference type="SUPFAM" id="SSF56300">
    <property type="entry name" value="Metallo-dependent phosphatases"/>
    <property type="match status" value="1"/>
</dbReference>
<gene>
    <name evidence="2" type="ORF">ARC20_04825</name>
</gene>
<dbReference type="PANTHER" id="PTHR39323">
    <property type="entry name" value="BLR1149 PROTEIN"/>
    <property type="match status" value="1"/>
</dbReference>
<dbReference type="InterPro" id="IPR026336">
    <property type="entry name" value="PdeM-like"/>
</dbReference>
<dbReference type="InterPro" id="IPR024173">
    <property type="entry name" value="Pesterase_MJ0037-like"/>
</dbReference>
<reference evidence="2 3" key="1">
    <citation type="submission" date="2015-10" db="EMBL/GenBank/DDBJ databases">
        <title>Genome sequencing and analysis of members of genus Stenotrophomonas.</title>
        <authorList>
            <person name="Patil P.P."/>
            <person name="Midha S."/>
            <person name="Patil P.B."/>
        </authorList>
    </citation>
    <scope>NUCLEOTIDE SEQUENCE [LARGE SCALE GENOMIC DNA]</scope>
    <source>
        <strain evidence="2 3">JCM 16536</strain>
    </source>
</reference>
<dbReference type="STRING" id="676599.ARC20_04825"/>